<keyword evidence="3" id="KW-1185">Reference proteome</keyword>
<proteinExistence type="predicted"/>
<evidence type="ECO:0000313" key="3">
    <source>
        <dbReference type="Proteomes" id="UP001476798"/>
    </source>
</evidence>
<dbReference type="EMBL" id="JAHRIO010013075">
    <property type="protein sequence ID" value="MEQ2162997.1"/>
    <property type="molecule type" value="Genomic_DNA"/>
</dbReference>
<evidence type="ECO:0000256" key="1">
    <source>
        <dbReference type="SAM" id="SignalP"/>
    </source>
</evidence>
<dbReference type="Proteomes" id="UP001476798">
    <property type="component" value="Unassembled WGS sequence"/>
</dbReference>
<sequence>MAVSICTVWLILSIFSLFISIRSVCSTENTTSDAVKSTVPVEQNSKYTFTDIYTSTEPTTTQSFYRPTEQRPAAAEPLPVSGSIHSPVAGGSQLENMISVTIF</sequence>
<name>A0ABV0MVB2_9TELE</name>
<feature type="signal peptide" evidence="1">
    <location>
        <begin position="1"/>
        <end position="26"/>
    </location>
</feature>
<reference evidence="2 3" key="1">
    <citation type="submission" date="2021-06" db="EMBL/GenBank/DDBJ databases">
        <authorList>
            <person name="Palmer J.M."/>
        </authorList>
    </citation>
    <scope>NUCLEOTIDE SEQUENCE [LARGE SCALE GENOMIC DNA]</scope>
    <source>
        <strain evidence="2 3">GA_2019</strain>
        <tissue evidence="2">Muscle</tissue>
    </source>
</reference>
<gene>
    <name evidence="2" type="ORF">GOODEAATRI_025760</name>
</gene>
<comment type="caution">
    <text evidence="2">The sequence shown here is derived from an EMBL/GenBank/DDBJ whole genome shotgun (WGS) entry which is preliminary data.</text>
</comment>
<feature type="chain" id="PRO_5045217727" evidence="1">
    <location>
        <begin position="27"/>
        <end position="103"/>
    </location>
</feature>
<evidence type="ECO:0000313" key="2">
    <source>
        <dbReference type="EMBL" id="MEQ2162997.1"/>
    </source>
</evidence>
<protein>
    <submittedName>
        <fullName evidence="2">Uncharacterized protein</fullName>
    </submittedName>
</protein>
<accession>A0ABV0MVB2</accession>
<organism evidence="2 3">
    <name type="scientific">Goodea atripinnis</name>
    <dbReference type="NCBI Taxonomy" id="208336"/>
    <lineage>
        <taxon>Eukaryota</taxon>
        <taxon>Metazoa</taxon>
        <taxon>Chordata</taxon>
        <taxon>Craniata</taxon>
        <taxon>Vertebrata</taxon>
        <taxon>Euteleostomi</taxon>
        <taxon>Actinopterygii</taxon>
        <taxon>Neopterygii</taxon>
        <taxon>Teleostei</taxon>
        <taxon>Neoteleostei</taxon>
        <taxon>Acanthomorphata</taxon>
        <taxon>Ovalentaria</taxon>
        <taxon>Atherinomorphae</taxon>
        <taxon>Cyprinodontiformes</taxon>
        <taxon>Goodeidae</taxon>
        <taxon>Goodea</taxon>
    </lineage>
</organism>
<keyword evidence="1" id="KW-0732">Signal</keyword>